<keyword evidence="2" id="KW-1185">Reference proteome</keyword>
<dbReference type="Proteomes" id="UP000324194">
    <property type="component" value="Chromosome 1"/>
</dbReference>
<evidence type="ECO:0000313" key="1">
    <source>
        <dbReference type="EMBL" id="VVC76933.1"/>
    </source>
</evidence>
<organism evidence="1 2">
    <name type="scientific">Aquicella siphonis</name>
    <dbReference type="NCBI Taxonomy" id="254247"/>
    <lineage>
        <taxon>Bacteria</taxon>
        <taxon>Pseudomonadati</taxon>
        <taxon>Pseudomonadota</taxon>
        <taxon>Gammaproteobacteria</taxon>
        <taxon>Legionellales</taxon>
        <taxon>Coxiellaceae</taxon>
        <taxon>Aquicella</taxon>
    </lineage>
</organism>
<accession>A0A5E4PKS9</accession>
<sequence>MMYSASSAAGIEQSKPVNTVLPKNTSLIAYPQGQQLYDQYPWAVMYYYGITGSDALGQMFEGQFHRWPEHVQSLELTRTLSENNFLRRLVNPLVGVVQVSANITVRNGSNQHTIYEFNPYVEGRWANLPWNAYVNTSFAIGEGISYGTSIPSLESKSSSDTKRLLNYLMLEATFAPPGNPRLQLVARIHHRSGAYGLYHAGNTGSNDVGLGIRYLFD</sequence>
<dbReference type="EMBL" id="LR699119">
    <property type="protein sequence ID" value="VVC76933.1"/>
    <property type="molecule type" value="Genomic_DNA"/>
</dbReference>
<protein>
    <submittedName>
        <fullName evidence="1">Uncharacterized protein</fullName>
    </submittedName>
</protein>
<dbReference type="KEGG" id="asip:AQUSIP_22600"/>
<dbReference type="AlphaFoldDB" id="A0A5E4PKS9"/>
<dbReference type="OrthoDB" id="323914at2"/>
<dbReference type="RefSeq" id="WP_148340214.1">
    <property type="nucleotide sequence ID" value="NZ_LR699119.1"/>
</dbReference>
<gene>
    <name evidence="1" type="ORF">AQUSIP_22600</name>
</gene>
<evidence type="ECO:0000313" key="2">
    <source>
        <dbReference type="Proteomes" id="UP000324194"/>
    </source>
</evidence>
<reference evidence="1 2" key="1">
    <citation type="submission" date="2019-08" db="EMBL/GenBank/DDBJ databases">
        <authorList>
            <person name="Guy L."/>
        </authorList>
    </citation>
    <scope>NUCLEOTIDE SEQUENCE [LARGE SCALE GENOMIC DNA]</scope>
    <source>
        <strain evidence="1 2">SGT-108</strain>
    </source>
</reference>
<proteinExistence type="predicted"/>
<name>A0A5E4PKS9_9COXI</name>